<keyword evidence="3" id="KW-1185">Reference proteome</keyword>
<gene>
    <name evidence="2" type="ordered locus">PUV_08720</name>
</gene>
<name>F8KY87_PARAV</name>
<dbReference type="EMBL" id="FR872580">
    <property type="protein sequence ID" value="CCB85822.1"/>
    <property type="molecule type" value="Genomic_DNA"/>
</dbReference>
<reference key="1">
    <citation type="journal article" date="2011" name="Mol. Biol. Evol.">
        <title>Unity in variety -- the pan-genome of the Chlamydiae.</title>
        <authorList>
            <person name="Collingro A."/>
            <person name="Tischler P."/>
            <person name="Weinmaier T."/>
            <person name="Penz T."/>
            <person name="Heinz E."/>
            <person name="Brunham R.C."/>
            <person name="Read T.D."/>
            <person name="Bavoil P.M."/>
            <person name="Sachse K."/>
            <person name="Kahane S."/>
            <person name="Friedman M.G."/>
            <person name="Rattei T."/>
            <person name="Myers G.S.A."/>
            <person name="Horn M."/>
        </authorList>
    </citation>
    <scope>NUCLEOTIDE SEQUENCE</scope>
    <source>
        <strain>UV7</strain>
    </source>
</reference>
<dbReference type="Proteomes" id="UP000000495">
    <property type="component" value="Chromosome"/>
</dbReference>
<dbReference type="HOGENOM" id="CLU_3237100_0_0_0"/>
<evidence type="ECO:0000313" key="2">
    <source>
        <dbReference type="EMBL" id="CCB85822.1"/>
    </source>
</evidence>
<proteinExistence type="predicted"/>
<protein>
    <submittedName>
        <fullName evidence="2">Uncharacterized protein</fullName>
    </submittedName>
</protein>
<sequence>MLTENGQLIAIQGVKKELTDEESEKIDPAKRRRLEKGKDKTDE</sequence>
<dbReference type="AlphaFoldDB" id="F8KY87"/>
<reference evidence="2 3" key="2">
    <citation type="journal article" date="2011" name="Mol. Biol. Evol.">
        <title>Unity in variety--the pan-genome of the Chlamydiae.</title>
        <authorList>
            <person name="Collingro A."/>
            <person name="Tischler P."/>
            <person name="Weinmaier T."/>
            <person name="Penz T."/>
            <person name="Heinz E."/>
            <person name="Brunham R.C."/>
            <person name="Read T.D."/>
            <person name="Bavoil P.M."/>
            <person name="Sachse K."/>
            <person name="Kahane S."/>
            <person name="Friedman M.G."/>
            <person name="Rattei T."/>
            <person name="Myers G.S."/>
            <person name="Horn M."/>
        </authorList>
    </citation>
    <scope>NUCLEOTIDE SEQUENCE [LARGE SCALE GENOMIC DNA]</scope>
    <source>
        <strain evidence="3">UV7</strain>
    </source>
</reference>
<dbReference type="RefSeq" id="WP_013924613.1">
    <property type="nucleotide sequence ID" value="NC_015702.1"/>
</dbReference>
<evidence type="ECO:0000256" key="1">
    <source>
        <dbReference type="SAM" id="MobiDB-lite"/>
    </source>
</evidence>
<dbReference type="STRING" id="765952.PUV_08720"/>
<organism evidence="2 3">
    <name type="scientific">Parachlamydia acanthamoebae (strain UV7)</name>
    <dbReference type="NCBI Taxonomy" id="765952"/>
    <lineage>
        <taxon>Bacteria</taxon>
        <taxon>Pseudomonadati</taxon>
        <taxon>Chlamydiota</taxon>
        <taxon>Chlamydiia</taxon>
        <taxon>Parachlamydiales</taxon>
        <taxon>Parachlamydiaceae</taxon>
        <taxon>Parachlamydia</taxon>
    </lineage>
</organism>
<dbReference type="KEGG" id="puv:PUV_08720"/>
<feature type="region of interest" description="Disordered" evidence="1">
    <location>
        <begin position="16"/>
        <end position="43"/>
    </location>
</feature>
<accession>F8KY87</accession>
<evidence type="ECO:0000313" key="3">
    <source>
        <dbReference type="Proteomes" id="UP000000495"/>
    </source>
</evidence>